<protein>
    <submittedName>
        <fullName evidence="4">Ig-like domain-containing protein</fullName>
    </submittedName>
</protein>
<dbReference type="AlphaFoldDB" id="A0A0N5AC57"/>
<feature type="domain" description="Ig-like" evidence="2">
    <location>
        <begin position="502"/>
        <end position="583"/>
    </location>
</feature>
<accession>A0A0N5AC57</accession>
<feature type="compositionally biased region" description="Basic and acidic residues" evidence="1">
    <location>
        <begin position="620"/>
        <end position="635"/>
    </location>
</feature>
<dbReference type="InterPro" id="IPR036179">
    <property type="entry name" value="Ig-like_dom_sf"/>
</dbReference>
<sequence length="779" mass="86181">VEEVEAAAGDFRRREAVSSIGIAALQKQREREDATVNVPHRRVTETAVTIDVEKPDTGKTMGTELEEYVTVPTAVDLTTSATVPRQGVTTRRRQKDVSSKNAALTKQKEAVEEVVATAADLRRDEALCSLGFASLEQEREQPAASVKVPDPKVPETSVRLDVENAEMGQTVEAELEEFVTVSTVAHEKTPATVLQGCIGTDRVRNAAFFESVGLGRPADSFGFVSCCDVHLKGGNVILPCFVKKMKVLEVVESDSVVIEAKVMCDPPPQISVYFNDVHLEIDDRIQMAVVSDKCLYSFLIFIEPVVLSDAGKFTFIASNEHGRASVSTTLIVKQRFESPLDYLVFSDDVKACIKDSTSKISVNIGQVATFKAEISGNPNPELVWLKGGKQFFIEALPEKYDLCYEDDNKITLNIYNCTADDIDCYCLVVENFGGVDSSLFCIDVIEDDAEGTRSVNSCQRNELLKEMVKNAEKERSLNAGRRFKKVYERTFSLASSYQVSAPKFRKSLEDECVSANSAVCLQVSIDGFPHPTVQFYKNGERINEETLRNDYEIQQNEDTRNTCLFIKQVGQEHQAEYACRAINVGGEAWSFCYLTVCVPSESSLPIQPTSKKPEQKHKPKETAAKETETKKEINREIILQTAEDNAETQQAISSSPEAKCSTSSKSPETKQLELTETQLKTREDTDKKKKKNVPKALFIPAEINSRFGEKSTVLSETTITTQVTSLGRKQEETSYSSPINVQSENISASISNIPSAKANQLEKTKIPEEEVEVSASLTV</sequence>
<dbReference type="PANTHER" id="PTHR47633:SF4">
    <property type="entry name" value="MYOPALLADIN ISOFORM X1"/>
    <property type="match status" value="1"/>
</dbReference>
<dbReference type="InterPro" id="IPR003599">
    <property type="entry name" value="Ig_sub"/>
</dbReference>
<reference evidence="4" key="1">
    <citation type="submission" date="2017-02" db="UniProtKB">
        <authorList>
            <consortium name="WormBaseParasite"/>
        </authorList>
    </citation>
    <scope>IDENTIFICATION</scope>
</reference>
<feature type="region of interest" description="Disordered" evidence="1">
    <location>
        <begin position="602"/>
        <end position="691"/>
    </location>
</feature>
<feature type="compositionally biased region" description="Basic and acidic residues" evidence="1">
    <location>
        <begin position="667"/>
        <end position="687"/>
    </location>
</feature>
<dbReference type="Gene3D" id="2.60.40.10">
    <property type="entry name" value="Immunoglobulins"/>
    <property type="match status" value="3"/>
</dbReference>
<dbReference type="SMART" id="SM00409">
    <property type="entry name" value="IG"/>
    <property type="match status" value="3"/>
</dbReference>
<evidence type="ECO:0000256" key="1">
    <source>
        <dbReference type="SAM" id="MobiDB-lite"/>
    </source>
</evidence>
<keyword evidence="3" id="KW-1185">Reference proteome</keyword>
<dbReference type="InterPro" id="IPR007110">
    <property type="entry name" value="Ig-like_dom"/>
</dbReference>
<dbReference type="Proteomes" id="UP000046393">
    <property type="component" value="Unplaced"/>
</dbReference>
<dbReference type="InterPro" id="IPR013098">
    <property type="entry name" value="Ig_I-set"/>
</dbReference>
<dbReference type="PROSITE" id="PS50835">
    <property type="entry name" value="IG_LIKE"/>
    <property type="match status" value="1"/>
</dbReference>
<dbReference type="InterPro" id="IPR013783">
    <property type="entry name" value="Ig-like_fold"/>
</dbReference>
<feature type="compositionally biased region" description="Polar residues" evidence="1">
    <location>
        <begin position="647"/>
        <end position="666"/>
    </location>
</feature>
<evidence type="ECO:0000259" key="2">
    <source>
        <dbReference type="PROSITE" id="PS50835"/>
    </source>
</evidence>
<dbReference type="SUPFAM" id="SSF48726">
    <property type="entry name" value="Immunoglobulin"/>
    <property type="match status" value="3"/>
</dbReference>
<proteinExistence type="predicted"/>
<evidence type="ECO:0000313" key="4">
    <source>
        <dbReference type="WBParaSite" id="SMUV_0000173301-mRNA-1"/>
    </source>
</evidence>
<evidence type="ECO:0000313" key="3">
    <source>
        <dbReference type="Proteomes" id="UP000046393"/>
    </source>
</evidence>
<dbReference type="PANTHER" id="PTHR47633">
    <property type="entry name" value="IMMUNOGLOBULIN"/>
    <property type="match status" value="1"/>
</dbReference>
<feature type="region of interest" description="Disordered" evidence="1">
    <location>
        <begin position="759"/>
        <end position="779"/>
    </location>
</feature>
<dbReference type="WBParaSite" id="SMUV_0000173301-mRNA-1">
    <property type="protein sequence ID" value="SMUV_0000173301-mRNA-1"/>
    <property type="gene ID" value="SMUV_0000173301"/>
</dbReference>
<name>A0A0N5AC57_9BILA</name>
<organism evidence="3 4">
    <name type="scientific">Syphacia muris</name>
    <dbReference type="NCBI Taxonomy" id="451379"/>
    <lineage>
        <taxon>Eukaryota</taxon>
        <taxon>Metazoa</taxon>
        <taxon>Ecdysozoa</taxon>
        <taxon>Nematoda</taxon>
        <taxon>Chromadorea</taxon>
        <taxon>Rhabditida</taxon>
        <taxon>Spirurina</taxon>
        <taxon>Oxyuridomorpha</taxon>
        <taxon>Oxyuroidea</taxon>
        <taxon>Oxyuridae</taxon>
        <taxon>Syphacia</taxon>
    </lineage>
</organism>
<dbReference type="Pfam" id="PF07679">
    <property type="entry name" value="I-set"/>
    <property type="match status" value="3"/>
</dbReference>
<dbReference type="STRING" id="451379.A0A0N5AC57"/>